<organism evidence="2">
    <name type="scientific">Clostridium paraputrificum</name>
    <dbReference type="NCBI Taxonomy" id="29363"/>
    <lineage>
        <taxon>Bacteria</taxon>
        <taxon>Bacillati</taxon>
        <taxon>Bacillota</taxon>
        <taxon>Clostridia</taxon>
        <taxon>Eubacteriales</taxon>
        <taxon>Clostridiaceae</taxon>
        <taxon>Clostridium</taxon>
    </lineage>
</organism>
<proteinExistence type="predicted"/>
<accession>A0A6N3EL86</accession>
<dbReference type="AlphaFoldDB" id="A0A6N3EL86"/>
<dbReference type="InterPro" id="IPR014976">
    <property type="entry name" value="AbpA_HamA_C"/>
</dbReference>
<dbReference type="EMBL" id="CACRTV010000056">
    <property type="protein sequence ID" value="VYU41662.1"/>
    <property type="molecule type" value="Genomic_DNA"/>
</dbReference>
<reference evidence="2" key="1">
    <citation type="submission" date="2019-11" db="EMBL/GenBank/DDBJ databases">
        <authorList>
            <person name="Feng L."/>
        </authorList>
    </citation>
    <scope>NUCLEOTIDE SEQUENCE</scope>
    <source>
        <strain evidence="2">CParaputrificumLFYP93</strain>
    </source>
</reference>
<name>A0A6N3EL86_9CLOT</name>
<evidence type="ECO:0000313" key="2">
    <source>
        <dbReference type="EMBL" id="VYU41662.1"/>
    </source>
</evidence>
<dbReference type="RefSeq" id="WP_156561561.1">
    <property type="nucleotide sequence ID" value="NZ_CACRTV010000056.1"/>
</dbReference>
<evidence type="ECO:0000259" key="1">
    <source>
        <dbReference type="Pfam" id="PF08878"/>
    </source>
</evidence>
<gene>
    <name evidence="2" type="ORF">CPLFYP93_00040</name>
</gene>
<feature type="domain" description="Anti-bacteriophage protein A/HamA C-terminal" evidence="1">
    <location>
        <begin position="22"/>
        <end position="241"/>
    </location>
</feature>
<protein>
    <recommendedName>
        <fullName evidence="1">Anti-bacteriophage protein A/HamA C-terminal domain-containing protein</fullName>
    </recommendedName>
</protein>
<sequence>MRTIDGVMFKKDKDYAICHILEFSDELKRLIREQLSFICYGASNASSTRKIYNYNNTLKEFIKRYDEKQNNTKKGMIGELIVHVLINEFFPEYETVSPFFNIEERSIKKGFDVVLTNKINHMMWITEIKSGEIHKDKDVNETNVDLLNTAKSDLYGRLNGENQSLWLNAINGAKIALDSKNDLKDAVIEILEEYGDDSSDNKIDSRNMNVFLSSVVFSTFSNTITESRVKRKYNSIIKEKKFSGTFVLSVQKGTYDRIYSFLKSEVK</sequence>
<dbReference type="Pfam" id="PF08878">
    <property type="entry name" value="HamA"/>
    <property type="match status" value="1"/>
</dbReference>